<dbReference type="AlphaFoldDB" id="A0A1I7XTM4"/>
<proteinExistence type="predicted"/>
<accession>A0A1I7XTM4</accession>
<dbReference type="Proteomes" id="UP000095283">
    <property type="component" value="Unplaced"/>
</dbReference>
<feature type="compositionally biased region" description="Polar residues" evidence="1">
    <location>
        <begin position="109"/>
        <end position="122"/>
    </location>
</feature>
<reference evidence="3" key="1">
    <citation type="submission" date="2016-11" db="UniProtKB">
        <authorList>
            <consortium name="WormBaseParasite"/>
        </authorList>
    </citation>
    <scope>IDENTIFICATION</scope>
</reference>
<feature type="region of interest" description="Disordered" evidence="1">
    <location>
        <begin position="32"/>
        <end position="143"/>
    </location>
</feature>
<evidence type="ECO:0000313" key="3">
    <source>
        <dbReference type="WBParaSite" id="Hba_21165"/>
    </source>
</evidence>
<evidence type="ECO:0000256" key="1">
    <source>
        <dbReference type="SAM" id="MobiDB-lite"/>
    </source>
</evidence>
<dbReference type="WBParaSite" id="Hba_21165">
    <property type="protein sequence ID" value="Hba_21165"/>
    <property type="gene ID" value="Hba_21165"/>
</dbReference>
<feature type="compositionally biased region" description="Polar residues" evidence="1">
    <location>
        <begin position="129"/>
        <end position="140"/>
    </location>
</feature>
<protein>
    <submittedName>
        <fullName evidence="3">SH3 domain-containing protein</fullName>
    </submittedName>
</protein>
<evidence type="ECO:0000313" key="2">
    <source>
        <dbReference type="Proteomes" id="UP000095283"/>
    </source>
</evidence>
<name>A0A1I7XTM4_HETBA</name>
<keyword evidence="2" id="KW-1185">Reference proteome</keyword>
<sequence length="214" mass="22624">MKECISEKDHYRTFPEKGYQLDEECDLIDVQGDEKHPELFGDLEPAQPHAPSIPTGNAPLSLGKVALGQTFSGPGSGPRPPAAAFGAPRLTPPAIVPVNDPRFSPPVPSNTNTETESKSQLPSRPELGSHQSETESNQAVANVPDISITTDEMPKTLDNGDFLNIPIPPVSRVSQGEFVGTIGANKPGPPNTISSAPAGLTSLDKVKKGTVLLY</sequence>
<organism evidence="2 3">
    <name type="scientific">Heterorhabditis bacteriophora</name>
    <name type="common">Entomopathogenic nematode worm</name>
    <dbReference type="NCBI Taxonomy" id="37862"/>
    <lineage>
        <taxon>Eukaryota</taxon>
        <taxon>Metazoa</taxon>
        <taxon>Ecdysozoa</taxon>
        <taxon>Nematoda</taxon>
        <taxon>Chromadorea</taxon>
        <taxon>Rhabditida</taxon>
        <taxon>Rhabditina</taxon>
        <taxon>Rhabditomorpha</taxon>
        <taxon>Strongyloidea</taxon>
        <taxon>Heterorhabditidae</taxon>
        <taxon>Heterorhabditis</taxon>
    </lineage>
</organism>